<name>A0AAD8KNR7_TARER</name>
<feature type="compositionally biased region" description="Polar residues" evidence="2">
    <location>
        <begin position="524"/>
        <end position="536"/>
    </location>
</feature>
<keyword evidence="4" id="KW-1185">Reference proteome</keyword>
<keyword evidence="1" id="KW-0175">Coiled coil</keyword>
<organism evidence="3 4">
    <name type="scientific">Tagetes erecta</name>
    <name type="common">African marigold</name>
    <dbReference type="NCBI Taxonomy" id="13708"/>
    <lineage>
        <taxon>Eukaryota</taxon>
        <taxon>Viridiplantae</taxon>
        <taxon>Streptophyta</taxon>
        <taxon>Embryophyta</taxon>
        <taxon>Tracheophyta</taxon>
        <taxon>Spermatophyta</taxon>
        <taxon>Magnoliopsida</taxon>
        <taxon>eudicotyledons</taxon>
        <taxon>Gunneridae</taxon>
        <taxon>Pentapetalae</taxon>
        <taxon>asterids</taxon>
        <taxon>campanulids</taxon>
        <taxon>Asterales</taxon>
        <taxon>Asteraceae</taxon>
        <taxon>Asteroideae</taxon>
        <taxon>Heliantheae alliance</taxon>
        <taxon>Tageteae</taxon>
        <taxon>Tagetes</taxon>
    </lineage>
</organism>
<sequence length="543" mass="62622">MAYAELFNSFRFDDLTMAQSRFDNFAVLKNERMPVVLDRFVMVGSNLKKHDPELTNYEQIQRLFESLPPEWSFHVKNLKKEKMFSDYKMLDVIDKLKSFELDIKRKEFFEAMIQPQTNTPNVALISSMISKSDYKPFTMMEKLKSMVTDSDSPAEIEETVKENKLQVSYDDDMEEEDLKWQIKSLTMRARRFMERTGRNVCNDDKIEIGEVQSQINYALMTKIVDVQKMKSKCEEECEESLKDDEEKKRAENEEMLKAKEEERNRNTRVCNCGKALAVEKVIMRLPYETVQDMCSSACRVRLFGVYKANRLLLTNQAELTTINTELKKNEVSFSIKLNEALAEIDLLKRNLFERNIEINLLSERLILAQFESTKLQTKLDKWSIASVKMNELASKQRGARVKDGVGYDTDAQTVFPPPFTLCYSPTPKPHPKNDLFEQESNSLHAGLEEVNLKEVRDDYDSSIGMGYSKTGTDSQANDCPVPIVSNLVTVVTSNFFDKFKACEIPTFEPVRSEKEEIIQESSHHQAATTSTHSILINQDPLEA</sequence>
<dbReference type="Proteomes" id="UP001229421">
    <property type="component" value="Unassembled WGS sequence"/>
</dbReference>
<proteinExistence type="predicted"/>
<gene>
    <name evidence="3" type="ORF">QVD17_19826</name>
</gene>
<dbReference type="AlphaFoldDB" id="A0AAD8KNR7"/>
<evidence type="ECO:0000256" key="1">
    <source>
        <dbReference type="SAM" id="Coils"/>
    </source>
</evidence>
<accession>A0AAD8KNR7</accession>
<reference evidence="3" key="1">
    <citation type="journal article" date="2023" name="bioRxiv">
        <title>Improved chromosome-level genome assembly for marigold (Tagetes erecta).</title>
        <authorList>
            <person name="Jiang F."/>
            <person name="Yuan L."/>
            <person name="Wang S."/>
            <person name="Wang H."/>
            <person name="Xu D."/>
            <person name="Wang A."/>
            <person name="Fan W."/>
        </authorList>
    </citation>
    <scope>NUCLEOTIDE SEQUENCE</scope>
    <source>
        <strain evidence="3">WSJ</strain>
        <tissue evidence="3">Leaf</tissue>
    </source>
</reference>
<dbReference type="EMBL" id="JAUHHV010000005">
    <property type="protein sequence ID" value="KAK1424496.1"/>
    <property type="molecule type" value="Genomic_DNA"/>
</dbReference>
<evidence type="ECO:0000313" key="3">
    <source>
        <dbReference type="EMBL" id="KAK1424496.1"/>
    </source>
</evidence>
<feature type="coiled-coil region" evidence="1">
    <location>
        <begin position="234"/>
        <end position="265"/>
    </location>
</feature>
<evidence type="ECO:0000256" key="2">
    <source>
        <dbReference type="SAM" id="MobiDB-lite"/>
    </source>
</evidence>
<comment type="caution">
    <text evidence="3">The sequence shown here is derived from an EMBL/GenBank/DDBJ whole genome shotgun (WGS) entry which is preliminary data.</text>
</comment>
<protein>
    <submittedName>
        <fullName evidence="3">Uncharacterized protein</fullName>
    </submittedName>
</protein>
<evidence type="ECO:0000313" key="4">
    <source>
        <dbReference type="Proteomes" id="UP001229421"/>
    </source>
</evidence>
<feature type="region of interest" description="Disordered" evidence="2">
    <location>
        <begin position="520"/>
        <end position="543"/>
    </location>
</feature>